<evidence type="ECO:0000256" key="1">
    <source>
        <dbReference type="ARBA" id="ARBA00004123"/>
    </source>
</evidence>
<organism evidence="13 14">
    <name type="scientific">Eutypa lata (strain UCR-EL1)</name>
    <name type="common">Grapevine dieback disease fungus</name>
    <name type="synonym">Eutypa armeniacae</name>
    <dbReference type="NCBI Taxonomy" id="1287681"/>
    <lineage>
        <taxon>Eukaryota</taxon>
        <taxon>Fungi</taxon>
        <taxon>Dikarya</taxon>
        <taxon>Ascomycota</taxon>
        <taxon>Pezizomycotina</taxon>
        <taxon>Sordariomycetes</taxon>
        <taxon>Xylariomycetidae</taxon>
        <taxon>Xylariales</taxon>
        <taxon>Diatrypaceae</taxon>
        <taxon>Eutypa</taxon>
    </lineage>
</organism>
<keyword evidence="7" id="KW-0539">Nucleus</keyword>
<dbReference type="CDD" id="cd07980">
    <property type="entry name" value="TFIIF_beta"/>
    <property type="match status" value="1"/>
</dbReference>
<evidence type="ECO:0000256" key="7">
    <source>
        <dbReference type="ARBA" id="ARBA00023242"/>
    </source>
</evidence>
<dbReference type="InterPro" id="IPR036390">
    <property type="entry name" value="WH_DNA-bd_sf"/>
</dbReference>
<dbReference type="Proteomes" id="UP000012174">
    <property type="component" value="Unassembled WGS sequence"/>
</dbReference>
<feature type="compositionally biased region" description="Low complexity" evidence="10">
    <location>
        <begin position="350"/>
        <end position="360"/>
    </location>
</feature>
<feature type="compositionally biased region" description="Acidic residues" evidence="10">
    <location>
        <begin position="361"/>
        <end position="383"/>
    </location>
</feature>
<keyword evidence="13" id="KW-0648">Protein biosynthesis</keyword>
<comment type="subcellular location">
    <subcellularLocation>
        <location evidence="1">Nucleus</location>
    </subcellularLocation>
</comment>
<dbReference type="HOGENOM" id="CLU_047858_0_2_1"/>
<dbReference type="PANTHER" id="PTHR10445">
    <property type="entry name" value="GENERAL TRANSCRIPTION FACTOR IIF SUBUNIT 2"/>
    <property type="match status" value="1"/>
</dbReference>
<dbReference type="EMBL" id="KB706042">
    <property type="protein sequence ID" value="EMR69644.1"/>
    <property type="molecule type" value="Genomic_DNA"/>
</dbReference>
<evidence type="ECO:0000256" key="10">
    <source>
        <dbReference type="SAM" id="MobiDB-lite"/>
    </source>
</evidence>
<proteinExistence type="inferred from homology"/>
<evidence type="ECO:0000256" key="4">
    <source>
        <dbReference type="ARBA" id="ARBA00023015"/>
    </source>
</evidence>
<dbReference type="InterPro" id="IPR040450">
    <property type="entry name" value="TFIIF_beta_HTH"/>
</dbReference>
<dbReference type="OrthoDB" id="26094at2759"/>
<keyword evidence="13" id="KW-0396">Initiation factor</keyword>
<dbReference type="GO" id="GO:0003743">
    <property type="term" value="F:translation initiation factor activity"/>
    <property type="evidence" value="ECO:0007669"/>
    <property type="project" value="UniProtKB-KW"/>
</dbReference>
<dbReference type="InterPro" id="IPR011039">
    <property type="entry name" value="TFIIF_interaction"/>
</dbReference>
<dbReference type="Gene3D" id="1.10.10.10">
    <property type="entry name" value="Winged helix-like DNA-binding domain superfamily/Winged helix DNA-binding domain"/>
    <property type="match status" value="1"/>
</dbReference>
<dbReference type="GO" id="GO:0006367">
    <property type="term" value="P:transcription initiation at RNA polymerase II promoter"/>
    <property type="evidence" value="ECO:0007669"/>
    <property type="project" value="InterPro"/>
</dbReference>
<feature type="region of interest" description="Disordered" evidence="10">
    <location>
        <begin position="1"/>
        <end position="30"/>
    </location>
</feature>
<dbReference type="KEGG" id="ela:UCREL1_3339"/>
<dbReference type="InterPro" id="IPR040504">
    <property type="entry name" value="TFIIF_beta_N"/>
</dbReference>
<evidence type="ECO:0000313" key="13">
    <source>
        <dbReference type="EMBL" id="EMR69644.1"/>
    </source>
</evidence>
<keyword evidence="4" id="KW-0805">Transcription regulation</keyword>
<feature type="compositionally biased region" description="Low complexity" evidence="10">
    <location>
        <begin position="169"/>
        <end position="178"/>
    </location>
</feature>
<reference evidence="14" key="1">
    <citation type="journal article" date="2013" name="Genome Announc.">
        <title>Draft genome sequence of the grapevine dieback fungus Eutypa lata UCR-EL1.</title>
        <authorList>
            <person name="Blanco-Ulate B."/>
            <person name="Rolshausen P.E."/>
            <person name="Cantu D."/>
        </authorList>
    </citation>
    <scope>NUCLEOTIDE SEQUENCE [LARGE SCALE GENOMIC DNA]</scope>
    <source>
        <strain evidence="14">UCR-EL1</strain>
    </source>
</reference>
<evidence type="ECO:0000259" key="12">
    <source>
        <dbReference type="Pfam" id="PF17683"/>
    </source>
</evidence>
<dbReference type="Pfam" id="PF02270">
    <property type="entry name" value="TFIIF_beta"/>
    <property type="match status" value="1"/>
</dbReference>
<evidence type="ECO:0000259" key="11">
    <source>
        <dbReference type="Pfam" id="PF02270"/>
    </source>
</evidence>
<dbReference type="GO" id="GO:0003677">
    <property type="term" value="F:DNA binding"/>
    <property type="evidence" value="ECO:0007669"/>
    <property type="project" value="UniProtKB-KW"/>
</dbReference>
<sequence>MATTSQVKAEPGIKPDPEDVKPSPAAMSEDDIYEDAGDLEFYTDGLTPDNYAGSVYLTHVPKYLYDAWEHLDDDAEIRIGTIRQWNEIGPNGQPKPRIAMLLDHRRPEHQTVPKEYNLDVKDMQLNNTFLFTEQDLPGYKNKSQGANNNIPQYLRRKHEQSRDNAQQDGNNNNPNNGGVKKRYQQRYRKAIPKKTVLAGKFAHELNCQPVLNAEAKHILATRANDAMKPKATTKMMASARGMPTGIIQPGSFVPDKFSNLVRPLVDPKKSGKKKQEERAARLTQHELRDRIFQCYDKFSFWSMKAFKQTLNQPEAWLRENLEELAVLHKTGRFANHWELKGEYKRGTMQAGDAAAAPDVGPEGDDSDFDADDDNVEMEDVMPS</sequence>
<keyword evidence="5" id="KW-0238">DNA-binding</keyword>
<dbReference type="eggNOG" id="KOG2905">
    <property type="taxonomic scope" value="Eukaryota"/>
</dbReference>
<dbReference type="Pfam" id="PF17683">
    <property type="entry name" value="TFIIF_beta_N"/>
    <property type="match status" value="1"/>
</dbReference>
<evidence type="ECO:0000313" key="14">
    <source>
        <dbReference type="Proteomes" id="UP000012174"/>
    </source>
</evidence>
<feature type="region of interest" description="Disordered" evidence="10">
    <location>
        <begin position="156"/>
        <end position="184"/>
    </location>
</feature>
<comment type="similarity">
    <text evidence="2">Belongs to the TFIIF beta subunit family.</text>
</comment>
<evidence type="ECO:0000256" key="6">
    <source>
        <dbReference type="ARBA" id="ARBA00023163"/>
    </source>
</evidence>
<protein>
    <recommendedName>
        <fullName evidence="3">Transcription initiation factor IIF subunit beta</fullName>
    </recommendedName>
    <alternativeName>
        <fullName evidence="9">TFIIF medium subunit</fullName>
    </alternativeName>
    <alternativeName>
        <fullName evidence="8">TFIIF-beta</fullName>
    </alternativeName>
</protein>
<keyword evidence="14" id="KW-1185">Reference proteome</keyword>
<name>M7ST20_EUTLA</name>
<feature type="domain" description="TFIIF beta subunit N-terminal" evidence="12">
    <location>
        <begin position="54"/>
        <end position="210"/>
    </location>
</feature>
<gene>
    <name evidence="13" type="ORF">UCREL1_3339</name>
</gene>
<dbReference type="FunFam" id="1.10.10.10:FF:000035">
    <property type="entry name" value="General transcription factor IIF subunit 2"/>
    <property type="match status" value="1"/>
</dbReference>
<dbReference type="SUPFAM" id="SSF50916">
    <property type="entry name" value="Rap30/74 interaction domains"/>
    <property type="match status" value="1"/>
</dbReference>
<evidence type="ECO:0000256" key="3">
    <source>
        <dbReference type="ARBA" id="ARBA00021453"/>
    </source>
</evidence>
<evidence type="ECO:0000256" key="5">
    <source>
        <dbReference type="ARBA" id="ARBA00023125"/>
    </source>
</evidence>
<dbReference type="PANTHER" id="PTHR10445:SF0">
    <property type="entry name" value="GENERAL TRANSCRIPTION FACTOR IIF SUBUNIT 2"/>
    <property type="match status" value="1"/>
</dbReference>
<feature type="compositionally biased region" description="Basic and acidic residues" evidence="10">
    <location>
        <begin position="11"/>
        <end position="21"/>
    </location>
</feature>
<evidence type="ECO:0000256" key="2">
    <source>
        <dbReference type="ARBA" id="ARBA00009543"/>
    </source>
</evidence>
<dbReference type="GO" id="GO:0005674">
    <property type="term" value="C:transcription factor TFIIF complex"/>
    <property type="evidence" value="ECO:0007669"/>
    <property type="project" value="InterPro"/>
</dbReference>
<keyword evidence="6" id="KW-0804">Transcription</keyword>
<accession>M7ST20</accession>
<dbReference type="InterPro" id="IPR036388">
    <property type="entry name" value="WH-like_DNA-bd_sf"/>
</dbReference>
<dbReference type="OMA" id="ANCPEHQ"/>
<feature type="region of interest" description="Disordered" evidence="10">
    <location>
        <begin position="348"/>
        <end position="383"/>
    </location>
</feature>
<dbReference type="AlphaFoldDB" id="M7ST20"/>
<feature type="domain" description="TFIIF beta subunit HTH" evidence="11">
    <location>
        <begin position="280"/>
        <end position="344"/>
    </location>
</feature>
<dbReference type="SUPFAM" id="SSF46785">
    <property type="entry name" value="Winged helix' DNA-binding domain"/>
    <property type="match status" value="1"/>
</dbReference>
<dbReference type="STRING" id="1287681.M7ST20"/>
<evidence type="ECO:0000256" key="9">
    <source>
        <dbReference type="ARBA" id="ARBA00081863"/>
    </source>
</evidence>
<dbReference type="InterPro" id="IPR003196">
    <property type="entry name" value="TFIIF_beta"/>
</dbReference>
<evidence type="ECO:0000256" key="8">
    <source>
        <dbReference type="ARBA" id="ARBA00081473"/>
    </source>
</evidence>